<dbReference type="PROSITE" id="PS00469">
    <property type="entry name" value="NDPK"/>
    <property type="match status" value="1"/>
</dbReference>
<keyword evidence="7" id="KW-1185">Reference proteome</keyword>
<reference evidence="6 7" key="1">
    <citation type="submission" date="2021-02" db="EMBL/GenBank/DDBJ databases">
        <title>Variation within the Batrachochytrium salamandrivorans European outbreak.</title>
        <authorList>
            <person name="Kelly M."/>
            <person name="Pasmans F."/>
            <person name="Shea T.P."/>
            <person name="Munoz J.F."/>
            <person name="Carranza S."/>
            <person name="Cuomo C.A."/>
            <person name="Martel A."/>
        </authorList>
    </citation>
    <scope>NUCLEOTIDE SEQUENCE [LARGE SCALE GENOMIC DNA]</scope>
    <source>
        <strain evidence="6 7">AMFP18/2</strain>
    </source>
</reference>
<feature type="compositionally biased region" description="Polar residues" evidence="4">
    <location>
        <begin position="1115"/>
        <end position="1126"/>
    </location>
</feature>
<feature type="compositionally biased region" description="Polar residues" evidence="4">
    <location>
        <begin position="961"/>
        <end position="1030"/>
    </location>
</feature>
<dbReference type="InterPro" id="IPR023005">
    <property type="entry name" value="Nucleoside_diP_kinase_AS"/>
</dbReference>
<feature type="binding site" evidence="2">
    <location>
        <position position="763"/>
    </location>
    <ligand>
        <name>ATP</name>
        <dbReference type="ChEBI" id="CHEBI:30616"/>
    </ligand>
</feature>
<comment type="caution">
    <text evidence="2">Lacks conserved residue(s) required for the propagation of feature annotation.</text>
</comment>
<comment type="caution">
    <text evidence="6">The sequence shown here is derived from an EMBL/GenBank/DDBJ whole genome shotgun (WGS) entry which is preliminary data.</text>
</comment>
<sequence length="1138" mass="123356">MSAHARRAEVALPLIITSDEEWAGQIAKPGLRVIDIYAKWAGVCEPMQNIFKHLKIEHGENVCFLQAQSDHVEALKNLRNKSCPTFLFIYNGMLVKMIRGANVPLIEKTIKDQLDIEKAGQTHHQIIFDDMGAQILSGPLLDGVQSDPSGCHGSETDGSNFSRSNILHDVVSTSTAQNQSVASSFNVESTNMSPGFDTPDSPVLEKTLALIKPDAMSPGTLSQILEIIRINRFEIVNRKKIWMSDALAREVYKEHVDKPFFLLLVTYLTSGPTLALILKKENAVLEWRNIMGPSSFICAKEEAPKSIRAQFGTDSRLNAVFGSDSSSSAKYEIDLLFGESATPMTLPFDEAAICGMPKHIQKTLMIIKPDATSAQYVDGIIERVICCGFNVVKREEIMLSVEMVHELYPTLVDQDNCQDVVDHLISSPVIALVLKGDEVVAGLCELLGPEDPVEAKERYPMSIRALFGVDRIKNAAHGSSSPENALHDIHLIFPHILKRSGSNIFGYRPGTAFASQPPSRTQSHAQLQDHLERTLAIIKPDAYPLHKESIITRIKSEGFAIIKDAEVHFTIEQAQDFYKEHIDKPFYSELTMWMSSTPIYALVLEKSNGVGSWRELAGPTDSLKAKERSPTSIRGMYGTDGSHNAVHGSDSPASAKKEIMCVFGDTVSAYPDALENTLALIKPDAYPDKRDAILARIREDGFVLVKEAEVVLSLEKAQEFYQEHQGKPFYETLVSWMSSAPIYAIVLSRSGAIKKWRELAGPTNSEKARENFPTSIRALYGKNGSENAVHGSDSALSARREIGVIFGEEFAELLYATEATTELHKEIHKSDLLAESRNSSLSMSKTTVPLSSNSTEIEKVESIGAYEESKEHTGDQAFEATELNHVAGSSTIMEIDETSLDSSVPQLPLEPRPPSGVPSAGGSARVKHDSEKRGSRLSLSHGPSTSSLKGGRKSSVSKSGILSTATKGSANLGSENSLRKPTTSVPSSATKSRANISESKTNISASKPSLRGSQANVGKQDPNISGSKSGISEKPTKINGSNAKINESKTNISASKPSLRGSQANVGKQDPNISGSKSGISEKPTKVNGSNAKISGGSTHDGAITGEALPDATEKTTISHSKPVSQANLQVSESLAMA</sequence>
<feature type="domain" description="Nucleoside diphosphate kinase-like" evidence="5">
    <location>
        <begin position="204"/>
        <end position="344"/>
    </location>
</feature>
<evidence type="ECO:0000256" key="2">
    <source>
        <dbReference type="PROSITE-ProRule" id="PRU00706"/>
    </source>
</evidence>
<feature type="compositionally biased region" description="Polar residues" evidence="4">
    <location>
        <begin position="1038"/>
        <end position="1079"/>
    </location>
</feature>
<evidence type="ECO:0000313" key="6">
    <source>
        <dbReference type="EMBL" id="KAH6589634.1"/>
    </source>
</evidence>
<evidence type="ECO:0000259" key="5">
    <source>
        <dbReference type="SMART" id="SM00562"/>
    </source>
</evidence>
<feature type="active site" description="Pros-phosphohistidine intermediate" evidence="2">
    <location>
        <position position="647"/>
    </location>
</feature>
<feature type="binding site" evidence="2">
    <location>
        <position position="620"/>
    </location>
    <ligand>
        <name>ATP</name>
        <dbReference type="ChEBI" id="CHEBI:30616"/>
    </ligand>
</feature>
<evidence type="ECO:0000256" key="3">
    <source>
        <dbReference type="RuleBase" id="RU004011"/>
    </source>
</evidence>
<evidence type="ECO:0000313" key="7">
    <source>
        <dbReference type="Proteomes" id="UP001648503"/>
    </source>
</evidence>
<feature type="binding site" evidence="2">
    <location>
        <position position="644"/>
    </location>
    <ligand>
        <name>ATP</name>
        <dbReference type="ChEBI" id="CHEBI:30616"/>
    </ligand>
</feature>
<feature type="domain" description="Nucleoside diphosphate kinase-like" evidence="5">
    <location>
        <begin position="360"/>
        <end position="499"/>
    </location>
</feature>
<dbReference type="SUPFAM" id="SSF54919">
    <property type="entry name" value="Nucleoside diphosphate kinase, NDK"/>
    <property type="match status" value="4"/>
</dbReference>
<dbReference type="PROSITE" id="PS51374">
    <property type="entry name" value="NDPK_LIKE"/>
    <property type="match status" value="4"/>
</dbReference>
<dbReference type="SUPFAM" id="SSF52833">
    <property type="entry name" value="Thioredoxin-like"/>
    <property type="match status" value="1"/>
</dbReference>
<feature type="binding site" evidence="2">
    <location>
        <position position="682"/>
    </location>
    <ligand>
        <name>ATP</name>
        <dbReference type="ChEBI" id="CHEBI:30616"/>
    </ligand>
</feature>
<feature type="compositionally biased region" description="Polar residues" evidence="4">
    <location>
        <begin position="1087"/>
        <end position="1098"/>
    </location>
</feature>
<feature type="active site" description="Pros-phosphohistidine intermediate" evidence="2">
    <location>
        <position position="790"/>
    </location>
</feature>
<dbReference type="InterPro" id="IPR013766">
    <property type="entry name" value="Thioredoxin_domain"/>
</dbReference>
<dbReference type="Pfam" id="PF00085">
    <property type="entry name" value="Thioredoxin"/>
    <property type="match status" value="1"/>
</dbReference>
<gene>
    <name evidence="6" type="ORF">BASA50_009891</name>
</gene>
<evidence type="ECO:0000256" key="1">
    <source>
        <dbReference type="ARBA" id="ARBA00017632"/>
    </source>
</evidence>
<dbReference type="Gene3D" id="3.40.30.10">
    <property type="entry name" value="Glutaredoxin"/>
    <property type="match status" value="1"/>
</dbReference>
<proteinExistence type="inferred from homology"/>
<dbReference type="SMART" id="SM00562">
    <property type="entry name" value="NDK"/>
    <property type="match status" value="4"/>
</dbReference>
<feature type="binding site" evidence="2">
    <location>
        <position position="586"/>
    </location>
    <ligand>
        <name>ATP</name>
        <dbReference type="ChEBI" id="CHEBI:30616"/>
    </ligand>
</feature>
<protein>
    <recommendedName>
        <fullName evidence="1">Nucleoside diphosphate kinase</fullName>
    </recommendedName>
</protein>
<feature type="domain" description="Nucleoside diphosphate kinase-like" evidence="5">
    <location>
        <begin position="674"/>
        <end position="812"/>
    </location>
</feature>
<feature type="binding site" evidence="2">
    <location>
        <position position="787"/>
    </location>
    <ligand>
        <name>ATP</name>
        <dbReference type="ChEBI" id="CHEBI:30616"/>
    </ligand>
</feature>
<dbReference type="Pfam" id="PF00334">
    <property type="entry name" value="NDK"/>
    <property type="match status" value="4"/>
</dbReference>
<feature type="binding site" evidence="2">
    <location>
        <position position="757"/>
    </location>
    <ligand>
        <name>ATP</name>
        <dbReference type="ChEBI" id="CHEBI:30616"/>
    </ligand>
</feature>
<feature type="binding site" evidence="2">
    <location>
        <position position="729"/>
    </location>
    <ligand>
        <name>ATP</name>
        <dbReference type="ChEBI" id="CHEBI:30616"/>
    </ligand>
</feature>
<feature type="binding site" evidence="2">
    <location>
        <position position="777"/>
    </location>
    <ligand>
        <name>ATP</name>
        <dbReference type="ChEBI" id="CHEBI:30616"/>
    </ligand>
</feature>
<dbReference type="InterPro" id="IPR001564">
    <property type="entry name" value="Nucleoside_diP_kinase"/>
</dbReference>
<dbReference type="InterPro" id="IPR036249">
    <property type="entry name" value="Thioredoxin-like_sf"/>
</dbReference>
<feature type="region of interest" description="Disordered" evidence="4">
    <location>
        <begin position="900"/>
        <end position="1126"/>
    </location>
</feature>
<dbReference type="InterPro" id="IPR051766">
    <property type="entry name" value="TXND_domain-containing"/>
</dbReference>
<dbReference type="PRINTS" id="PR01243">
    <property type="entry name" value="NUCDPKINASE"/>
</dbReference>
<dbReference type="PANTHER" id="PTHR46135">
    <property type="entry name" value="NME/NM23 FAMILY MEMBER 8"/>
    <property type="match status" value="1"/>
</dbReference>
<name>A0ABQ8F013_9FUNG</name>
<comment type="similarity">
    <text evidence="2 3">Belongs to the NDK family.</text>
</comment>
<organism evidence="6 7">
    <name type="scientific">Batrachochytrium salamandrivorans</name>
    <dbReference type="NCBI Taxonomy" id="1357716"/>
    <lineage>
        <taxon>Eukaryota</taxon>
        <taxon>Fungi</taxon>
        <taxon>Fungi incertae sedis</taxon>
        <taxon>Chytridiomycota</taxon>
        <taxon>Chytridiomycota incertae sedis</taxon>
        <taxon>Chytridiomycetes</taxon>
        <taxon>Rhizophydiales</taxon>
        <taxon>Rhizophydiales incertae sedis</taxon>
        <taxon>Batrachochytrium</taxon>
    </lineage>
</organism>
<evidence type="ECO:0000256" key="4">
    <source>
        <dbReference type="SAM" id="MobiDB-lite"/>
    </source>
</evidence>
<feature type="compositionally biased region" description="Low complexity" evidence="4">
    <location>
        <begin position="946"/>
        <end position="960"/>
    </location>
</feature>
<dbReference type="Gene3D" id="3.30.70.141">
    <property type="entry name" value="Nucleoside diphosphate kinase-like domain"/>
    <property type="match status" value="4"/>
</dbReference>
<dbReference type="InterPro" id="IPR036850">
    <property type="entry name" value="NDK-like_dom_sf"/>
</dbReference>
<dbReference type="PANTHER" id="PTHR46135:SF3">
    <property type="entry name" value="NME_NM23 FAMILY MEMBER 8"/>
    <property type="match status" value="1"/>
</dbReference>
<feature type="active site" description="Pros-phosphohistidine intermediate" evidence="2">
    <location>
        <position position="477"/>
    </location>
</feature>
<feature type="binding site" evidence="2">
    <location>
        <position position="539"/>
    </location>
    <ligand>
        <name>ATP</name>
        <dbReference type="ChEBI" id="CHEBI:30616"/>
    </ligand>
</feature>
<dbReference type="EMBL" id="JAFCIX010000443">
    <property type="protein sequence ID" value="KAH6589634.1"/>
    <property type="molecule type" value="Genomic_DNA"/>
</dbReference>
<feature type="domain" description="Nucleoside diphosphate kinase-like" evidence="5">
    <location>
        <begin position="531"/>
        <end position="670"/>
    </location>
</feature>
<feature type="binding site" evidence="2">
    <location>
        <position position="614"/>
    </location>
    <ligand>
        <name>ATP</name>
        <dbReference type="ChEBI" id="CHEBI:30616"/>
    </ligand>
</feature>
<dbReference type="Proteomes" id="UP001648503">
    <property type="component" value="Unassembled WGS sequence"/>
</dbReference>
<accession>A0ABQ8F013</accession>
<dbReference type="InterPro" id="IPR034907">
    <property type="entry name" value="NDK-like_dom"/>
</dbReference>
<feature type="binding site" evidence="2">
    <location>
        <position position="634"/>
    </location>
    <ligand>
        <name>ATP</name>
        <dbReference type="ChEBI" id="CHEBI:30616"/>
    </ligand>
</feature>